<feature type="region of interest" description="Disordered" evidence="1">
    <location>
        <begin position="1"/>
        <end position="77"/>
    </location>
</feature>
<organism evidence="2 3">
    <name type="scientific">Lactarius akahatsu</name>
    <dbReference type="NCBI Taxonomy" id="416441"/>
    <lineage>
        <taxon>Eukaryota</taxon>
        <taxon>Fungi</taxon>
        <taxon>Dikarya</taxon>
        <taxon>Basidiomycota</taxon>
        <taxon>Agaricomycotina</taxon>
        <taxon>Agaricomycetes</taxon>
        <taxon>Russulales</taxon>
        <taxon>Russulaceae</taxon>
        <taxon>Lactarius</taxon>
    </lineage>
</organism>
<feature type="compositionally biased region" description="Low complexity" evidence="1">
    <location>
        <begin position="18"/>
        <end position="65"/>
    </location>
</feature>
<comment type="caution">
    <text evidence="2">The sequence shown here is derived from an EMBL/GenBank/DDBJ whole genome shotgun (WGS) entry which is preliminary data.</text>
</comment>
<protein>
    <submittedName>
        <fullName evidence="2">Uncharacterized protein</fullName>
    </submittedName>
</protein>
<feature type="compositionally biased region" description="Polar residues" evidence="1">
    <location>
        <begin position="8"/>
        <end position="17"/>
    </location>
</feature>
<gene>
    <name evidence="2" type="ORF">EDB92DRAFT_1945208</name>
</gene>
<evidence type="ECO:0000256" key="1">
    <source>
        <dbReference type="SAM" id="MobiDB-lite"/>
    </source>
</evidence>
<sequence length="77" mass="7784">MPSKREFTSSLRFETSKTPTAPADAARTPSPSITPARGSGASRAPASAAKPQTVPAATPTAKPATGLRVPGAPSQRK</sequence>
<name>A0AAD4LGI2_9AGAM</name>
<dbReference type="EMBL" id="JAKELL010000022">
    <property type="protein sequence ID" value="KAH8992413.1"/>
    <property type="molecule type" value="Genomic_DNA"/>
</dbReference>
<dbReference type="AlphaFoldDB" id="A0AAD4LGI2"/>
<proteinExistence type="predicted"/>
<accession>A0AAD4LGI2</accession>
<reference evidence="2" key="1">
    <citation type="submission" date="2022-01" db="EMBL/GenBank/DDBJ databases">
        <title>Comparative genomics reveals a dynamic genome evolution in the ectomycorrhizal milk-cap (Lactarius) mushrooms.</title>
        <authorList>
            <consortium name="DOE Joint Genome Institute"/>
            <person name="Lebreton A."/>
            <person name="Tang N."/>
            <person name="Kuo A."/>
            <person name="LaButti K."/>
            <person name="Drula E."/>
            <person name="Barry K."/>
            <person name="Clum A."/>
            <person name="Lipzen A."/>
            <person name="Mousain D."/>
            <person name="Ng V."/>
            <person name="Wang R."/>
            <person name="Wang X."/>
            <person name="Dai Y."/>
            <person name="Henrissat B."/>
            <person name="Grigoriev I.V."/>
            <person name="Guerin-Laguette A."/>
            <person name="Yu F."/>
            <person name="Martin F.M."/>
        </authorList>
    </citation>
    <scope>NUCLEOTIDE SEQUENCE</scope>
    <source>
        <strain evidence="2">QP</strain>
    </source>
</reference>
<keyword evidence="3" id="KW-1185">Reference proteome</keyword>
<dbReference type="Proteomes" id="UP001201163">
    <property type="component" value="Unassembled WGS sequence"/>
</dbReference>
<evidence type="ECO:0000313" key="3">
    <source>
        <dbReference type="Proteomes" id="UP001201163"/>
    </source>
</evidence>
<evidence type="ECO:0000313" key="2">
    <source>
        <dbReference type="EMBL" id="KAH8992413.1"/>
    </source>
</evidence>